<proteinExistence type="predicted"/>
<dbReference type="EMBL" id="BMAW01105994">
    <property type="protein sequence ID" value="GFT21983.1"/>
    <property type="molecule type" value="Genomic_DNA"/>
</dbReference>
<comment type="caution">
    <text evidence="1">The sequence shown here is derived from an EMBL/GenBank/DDBJ whole genome shotgun (WGS) entry which is preliminary data.</text>
</comment>
<organism evidence="1 2">
    <name type="scientific">Nephila pilipes</name>
    <name type="common">Giant wood spider</name>
    <name type="synonym">Nephila maculata</name>
    <dbReference type="NCBI Taxonomy" id="299642"/>
    <lineage>
        <taxon>Eukaryota</taxon>
        <taxon>Metazoa</taxon>
        <taxon>Ecdysozoa</taxon>
        <taxon>Arthropoda</taxon>
        <taxon>Chelicerata</taxon>
        <taxon>Arachnida</taxon>
        <taxon>Araneae</taxon>
        <taxon>Araneomorphae</taxon>
        <taxon>Entelegynae</taxon>
        <taxon>Araneoidea</taxon>
        <taxon>Nephilidae</taxon>
        <taxon>Nephila</taxon>
    </lineage>
</organism>
<evidence type="ECO:0000313" key="1">
    <source>
        <dbReference type="EMBL" id="GFT21983.1"/>
    </source>
</evidence>
<dbReference type="Proteomes" id="UP000887013">
    <property type="component" value="Unassembled WGS sequence"/>
</dbReference>
<accession>A0A8X6NN57</accession>
<evidence type="ECO:0000313" key="2">
    <source>
        <dbReference type="Proteomes" id="UP000887013"/>
    </source>
</evidence>
<reference evidence="1" key="1">
    <citation type="submission" date="2020-08" db="EMBL/GenBank/DDBJ databases">
        <title>Multicomponent nature underlies the extraordinary mechanical properties of spider dragline silk.</title>
        <authorList>
            <person name="Kono N."/>
            <person name="Nakamura H."/>
            <person name="Mori M."/>
            <person name="Yoshida Y."/>
            <person name="Ohtoshi R."/>
            <person name="Malay A.D."/>
            <person name="Moran D.A.P."/>
            <person name="Tomita M."/>
            <person name="Numata K."/>
            <person name="Arakawa K."/>
        </authorList>
    </citation>
    <scope>NUCLEOTIDE SEQUENCE</scope>
</reference>
<keyword evidence="2" id="KW-1185">Reference proteome</keyword>
<protein>
    <submittedName>
        <fullName evidence="1">Uncharacterized protein</fullName>
    </submittedName>
</protein>
<gene>
    <name evidence="1" type="ORF">NPIL_164911</name>
</gene>
<sequence length="130" mass="14624">METENLCRDNINGGTVLTASHSFRLINLSPPILPAFREGIRFPGREPEVIANSEYREFFSSSFVKGAGGQIVCRPENWKFKIAPNKAKSPSIVLQRNCHAKFAYLSLSSIRQQEVLLPKRALRRDHGNAL</sequence>
<dbReference type="AlphaFoldDB" id="A0A8X6NN57"/>
<name>A0A8X6NN57_NEPPI</name>